<feature type="transmembrane region" description="Helical" evidence="5">
    <location>
        <begin position="183"/>
        <end position="204"/>
    </location>
</feature>
<feature type="transmembrane region" description="Helical" evidence="5">
    <location>
        <begin position="129"/>
        <end position="151"/>
    </location>
</feature>
<keyword evidence="3 5" id="KW-1133">Transmembrane helix</keyword>
<dbReference type="OrthoDB" id="3268959at2"/>
<reference evidence="7 8" key="1">
    <citation type="submission" date="2018-06" db="EMBL/GenBank/DDBJ databases">
        <title>Genomic Encyclopedia of Type Strains, Phase III (KMG-III): the genomes of soil and plant-associated and newly described type strains.</title>
        <authorList>
            <person name="Whitman W."/>
        </authorList>
    </citation>
    <scope>NUCLEOTIDE SEQUENCE [LARGE SCALE GENOMIC DNA]</scope>
    <source>
        <strain evidence="7 8">CGMCC 4.7090</strain>
    </source>
</reference>
<feature type="transmembrane region" description="Helical" evidence="5">
    <location>
        <begin position="259"/>
        <end position="275"/>
    </location>
</feature>
<proteinExistence type="predicted"/>
<dbReference type="RefSeq" id="WP_111651398.1">
    <property type="nucleotide sequence ID" value="NZ_JACHWI010000002.1"/>
</dbReference>
<dbReference type="EMBL" id="QLMJ01000012">
    <property type="protein sequence ID" value="RAK33022.1"/>
    <property type="molecule type" value="Genomic_DNA"/>
</dbReference>
<keyword evidence="2 5" id="KW-0812">Transmembrane</keyword>
<feature type="domain" description="ABC-2 type transporter transmembrane" evidence="6">
    <location>
        <begin position="128"/>
        <end position="328"/>
    </location>
</feature>
<feature type="transmembrane region" description="Helical" evidence="5">
    <location>
        <begin position="224"/>
        <end position="247"/>
    </location>
</feature>
<organism evidence="7 8">
    <name type="scientific">Actinoplanes lutulentus</name>
    <dbReference type="NCBI Taxonomy" id="1287878"/>
    <lineage>
        <taxon>Bacteria</taxon>
        <taxon>Bacillati</taxon>
        <taxon>Actinomycetota</taxon>
        <taxon>Actinomycetes</taxon>
        <taxon>Micromonosporales</taxon>
        <taxon>Micromonosporaceae</taxon>
        <taxon>Actinoplanes</taxon>
    </lineage>
</organism>
<evidence type="ECO:0000259" key="6">
    <source>
        <dbReference type="Pfam" id="PF12698"/>
    </source>
</evidence>
<feature type="transmembrane region" description="Helical" evidence="5">
    <location>
        <begin position="23"/>
        <end position="45"/>
    </location>
</feature>
<evidence type="ECO:0000313" key="8">
    <source>
        <dbReference type="Proteomes" id="UP000249341"/>
    </source>
</evidence>
<evidence type="ECO:0000313" key="7">
    <source>
        <dbReference type="EMBL" id="RAK33022.1"/>
    </source>
</evidence>
<dbReference type="GO" id="GO:0140359">
    <property type="term" value="F:ABC-type transporter activity"/>
    <property type="evidence" value="ECO:0007669"/>
    <property type="project" value="InterPro"/>
</dbReference>
<feature type="transmembrane region" description="Helical" evidence="5">
    <location>
        <begin position="310"/>
        <end position="331"/>
    </location>
</feature>
<dbReference type="PANTHER" id="PTHR43471">
    <property type="entry name" value="ABC TRANSPORTER PERMEASE"/>
    <property type="match status" value="1"/>
</dbReference>
<protein>
    <submittedName>
        <fullName evidence="7">ABC-2 type transport system permease protein</fullName>
    </submittedName>
</protein>
<sequence length="351" mass="37359">MTTFEATRLVAARELRTKLRDKAFLYSTAFFLVIVIASIVLPAILGGGPTKVATAVPAATAPLRQAGFEVVEVTDVTAAERLLRDGEVEAAVVPGPEVLAMEEPPSEVVAALSVAPPVRLLEAGDLDPFLKFLIPSILAMLFFITSYTYGLQIAQSVIEEKQTRIVEILVSSVSVRALLAGKVAAMTLLAFGQIALLALVAFVGMKVTDVDTGVVNAVGPALGWFLPFFVLGFLMLATVWAGVGALASRQEEITSTSSPVQMAVLIPFFAVLFLQDNAEAQRILSYIPFSSPIAMPIRTFNGDAAAWEPLVSLLILAVTAVLLLAAGARIYQGSLMRTRQKTSLLAAWKNA</sequence>
<dbReference type="Proteomes" id="UP000249341">
    <property type="component" value="Unassembled WGS sequence"/>
</dbReference>
<keyword evidence="8" id="KW-1185">Reference proteome</keyword>
<dbReference type="Pfam" id="PF12698">
    <property type="entry name" value="ABC2_membrane_3"/>
    <property type="match status" value="1"/>
</dbReference>
<dbReference type="PANTHER" id="PTHR43471:SF3">
    <property type="entry name" value="ABC TRANSPORTER PERMEASE PROTEIN NATB"/>
    <property type="match status" value="1"/>
</dbReference>
<evidence type="ECO:0000256" key="2">
    <source>
        <dbReference type="ARBA" id="ARBA00022692"/>
    </source>
</evidence>
<name>A0A327Z6S4_9ACTN</name>
<evidence type="ECO:0000256" key="5">
    <source>
        <dbReference type="SAM" id="Phobius"/>
    </source>
</evidence>
<gene>
    <name evidence="7" type="ORF">B0I29_11253</name>
</gene>
<dbReference type="GO" id="GO:0016020">
    <property type="term" value="C:membrane"/>
    <property type="evidence" value="ECO:0007669"/>
    <property type="project" value="UniProtKB-SubCell"/>
</dbReference>
<comment type="subcellular location">
    <subcellularLocation>
        <location evidence="1">Membrane</location>
        <topology evidence="1">Multi-pass membrane protein</topology>
    </subcellularLocation>
</comment>
<keyword evidence="4 5" id="KW-0472">Membrane</keyword>
<evidence type="ECO:0000256" key="3">
    <source>
        <dbReference type="ARBA" id="ARBA00022989"/>
    </source>
</evidence>
<accession>A0A327Z6S4</accession>
<comment type="caution">
    <text evidence="7">The sequence shown here is derived from an EMBL/GenBank/DDBJ whole genome shotgun (WGS) entry which is preliminary data.</text>
</comment>
<dbReference type="InterPro" id="IPR013525">
    <property type="entry name" value="ABC2_TM"/>
</dbReference>
<evidence type="ECO:0000256" key="1">
    <source>
        <dbReference type="ARBA" id="ARBA00004141"/>
    </source>
</evidence>
<evidence type="ECO:0000256" key="4">
    <source>
        <dbReference type="ARBA" id="ARBA00023136"/>
    </source>
</evidence>
<dbReference type="AlphaFoldDB" id="A0A327Z6S4"/>